<protein>
    <submittedName>
        <fullName evidence="1">Uncharacterized protein</fullName>
    </submittedName>
</protein>
<accession>A0ABR1YA36</accession>
<evidence type="ECO:0000313" key="1">
    <source>
        <dbReference type="EMBL" id="KAK8223162.1"/>
    </source>
</evidence>
<organism evidence="1 2">
    <name type="scientific">Phyllosticta capitalensis</name>
    <dbReference type="NCBI Taxonomy" id="121624"/>
    <lineage>
        <taxon>Eukaryota</taxon>
        <taxon>Fungi</taxon>
        <taxon>Dikarya</taxon>
        <taxon>Ascomycota</taxon>
        <taxon>Pezizomycotina</taxon>
        <taxon>Dothideomycetes</taxon>
        <taxon>Dothideomycetes incertae sedis</taxon>
        <taxon>Botryosphaeriales</taxon>
        <taxon>Phyllostictaceae</taxon>
        <taxon>Phyllosticta</taxon>
    </lineage>
</organism>
<reference evidence="1 2" key="1">
    <citation type="submission" date="2024-04" db="EMBL/GenBank/DDBJ databases">
        <title>Phyllosticta paracitricarpa is synonymous to the EU quarantine fungus P. citricarpa based on phylogenomic analyses.</title>
        <authorList>
            <consortium name="Lawrence Berkeley National Laboratory"/>
            <person name="Van Ingen-Buijs V.A."/>
            <person name="Van Westerhoven A.C."/>
            <person name="Haridas S."/>
            <person name="Skiadas P."/>
            <person name="Martin F."/>
            <person name="Groenewald J.Z."/>
            <person name="Crous P.W."/>
            <person name="Seidl M.F."/>
        </authorList>
    </citation>
    <scope>NUCLEOTIDE SEQUENCE [LARGE SCALE GENOMIC DNA]</scope>
    <source>
        <strain evidence="1 2">CBS 123374</strain>
    </source>
</reference>
<dbReference type="EMBL" id="JBBWRZ010000014">
    <property type="protein sequence ID" value="KAK8223162.1"/>
    <property type="molecule type" value="Genomic_DNA"/>
</dbReference>
<sequence>MDDTGTTDERFAEESARLLDALANAQSFKKSEASRLKSITDTLLHENDTLEKNIHSETPEISDEVSTIINQVPIKALTMPSNSFFDCLLPELANFEIDFDDDYGDHSDYAKIITGFRRLQANEHGFNQNAKSIQRLASENYILRLRNIALATPDVQEKLLRIHGHPFCPMTFRRNVPHYISDEEPTPLHDPHAAFVEFRAAHNGKDLVLRDLQMAPGTSATQVFYHPFDDRHIAPLWGMGVQNDNADTVWKLAEEGRLYPLEGLVNVGPQEGQKLWAPQLSREFGLSTD</sequence>
<gene>
    <name evidence="1" type="ORF">HDK90DRAFT_499668</name>
</gene>
<keyword evidence="2" id="KW-1185">Reference proteome</keyword>
<comment type="caution">
    <text evidence="1">The sequence shown here is derived from an EMBL/GenBank/DDBJ whole genome shotgun (WGS) entry which is preliminary data.</text>
</comment>
<dbReference type="Proteomes" id="UP001492380">
    <property type="component" value="Unassembled WGS sequence"/>
</dbReference>
<name>A0ABR1YA36_9PEZI</name>
<proteinExistence type="predicted"/>
<evidence type="ECO:0000313" key="2">
    <source>
        <dbReference type="Proteomes" id="UP001492380"/>
    </source>
</evidence>